<dbReference type="FunFam" id="3.40.50.720:FF:000003">
    <property type="entry name" value="S-(hydroxymethyl)glutathione dehydrogenase"/>
    <property type="match status" value="1"/>
</dbReference>
<accession>A0A072PFM8</accession>
<protein>
    <recommendedName>
        <fullName evidence="7">Enoyl reductase (ER) domain-containing protein</fullName>
    </recommendedName>
</protein>
<dbReference type="PROSITE" id="PS00059">
    <property type="entry name" value="ADH_ZINC"/>
    <property type="match status" value="1"/>
</dbReference>
<dbReference type="AlphaFoldDB" id="A0A072PFM8"/>
<dbReference type="PANTHER" id="PTHR43880:SF12">
    <property type="entry name" value="ALCOHOL DEHYDROGENASE CLASS-3"/>
    <property type="match status" value="1"/>
</dbReference>
<keyword evidence="2 6" id="KW-0479">Metal-binding</keyword>
<dbReference type="GeneID" id="25278701"/>
<comment type="caution">
    <text evidence="8">The sequence shown here is derived from an EMBL/GenBank/DDBJ whole genome shotgun (WGS) entry which is preliminary data.</text>
</comment>
<evidence type="ECO:0000259" key="7">
    <source>
        <dbReference type="SMART" id="SM00829"/>
    </source>
</evidence>
<dbReference type="VEuPathDB" id="FungiDB:A1O9_03767"/>
<evidence type="ECO:0000256" key="2">
    <source>
        <dbReference type="ARBA" id="ARBA00022723"/>
    </source>
</evidence>
<organism evidence="8 9">
    <name type="scientific">Exophiala aquamarina CBS 119918</name>
    <dbReference type="NCBI Taxonomy" id="1182545"/>
    <lineage>
        <taxon>Eukaryota</taxon>
        <taxon>Fungi</taxon>
        <taxon>Dikarya</taxon>
        <taxon>Ascomycota</taxon>
        <taxon>Pezizomycotina</taxon>
        <taxon>Eurotiomycetes</taxon>
        <taxon>Chaetothyriomycetidae</taxon>
        <taxon>Chaetothyriales</taxon>
        <taxon>Herpotrichiellaceae</taxon>
        <taxon>Exophiala</taxon>
    </lineage>
</organism>
<keyword evidence="9" id="KW-1185">Reference proteome</keyword>
<comment type="similarity">
    <text evidence="6">Belongs to the zinc-containing alcohol dehydrogenase family.</text>
</comment>
<dbReference type="InterPro" id="IPR013149">
    <property type="entry name" value="ADH-like_C"/>
</dbReference>
<evidence type="ECO:0000256" key="6">
    <source>
        <dbReference type="RuleBase" id="RU361277"/>
    </source>
</evidence>
<name>A0A072PFM8_9EURO</name>
<evidence type="ECO:0000313" key="9">
    <source>
        <dbReference type="Proteomes" id="UP000027920"/>
    </source>
</evidence>
<keyword evidence="3 6" id="KW-0862">Zinc</keyword>
<comment type="cofactor">
    <cofactor evidence="1 6">
        <name>Zn(2+)</name>
        <dbReference type="ChEBI" id="CHEBI:29105"/>
    </cofactor>
</comment>
<evidence type="ECO:0000256" key="1">
    <source>
        <dbReference type="ARBA" id="ARBA00001947"/>
    </source>
</evidence>
<dbReference type="InterPro" id="IPR020843">
    <property type="entry name" value="ER"/>
</dbReference>
<dbReference type="GO" id="GO:0008270">
    <property type="term" value="F:zinc ion binding"/>
    <property type="evidence" value="ECO:0007669"/>
    <property type="project" value="InterPro"/>
</dbReference>
<dbReference type="Pfam" id="PF08240">
    <property type="entry name" value="ADH_N"/>
    <property type="match status" value="1"/>
</dbReference>
<keyword evidence="5" id="KW-0520">NAD</keyword>
<evidence type="ECO:0000256" key="3">
    <source>
        <dbReference type="ARBA" id="ARBA00022833"/>
    </source>
</evidence>
<evidence type="ECO:0000256" key="5">
    <source>
        <dbReference type="ARBA" id="ARBA00023027"/>
    </source>
</evidence>
<dbReference type="OrthoDB" id="1560166at2759"/>
<dbReference type="HOGENOM" id="CLU_026673_14_1_1"/>
<dbReference type="Gene3D" id="3.90.180.10">
    <property type="entry name" value="Medium-chain alcohol dehydrogenases, catalytic domain"/>
    <property type="match status" value="1"/>
</dbReference>
<evidence type="ECO:0000313" key="8">
    <source>
        <dbReference type="EMBL" id="KEF58924.1"/>
    </source>
</evidence>
<reference evidence="8 9" key="1">
    <citation type="submission" date="2013-03" db="EMBL/GenBank/DDBJ databases">
        <title>The Genome Sequence of Exophiala aquamarina CBS 119918.</title>
        <authorList>
            <consortium name="The Broad Institute Genomics Platform"/>
            <person name="Cuomo C."/>
            <person name="de Hoog S."/>
            <person name="Gorbushina A."/>
            <person name="Walker B."/>
            <person name="Young S.K."/>
            <person name="Zeng Q."/>
            <person name="Gargeya S."/>
            <person name="Fitzgerald M."/>
            <person name="Haas B."/>
            <person name="Abouelleil A."/>
            <person name="Allen A.W."/>
            <person name="Alvarado L."/>
            <person name="Arachchi H.M."/>
            <person name="Berlin A.M."/>
            <person name="Chapman S.B."/>
            <person name="Gainer-Dewar J."/>
            <person name="Goldberg J."/>
            <person name="Griggs A."/>
            <person name="Gujja S."/>
            <person name="Hansen M."/>
            <person name="Howarth C."/>
            <person name="Imamovic A."/>
            <person name="Ireland A."/>
            <person name="Larimer J."/>
            <person name="McCowan C."/>
            <person name="Murphy C."/>
            <person name="Pearson M."/>
            <person name="Poon T.W."/>
            <person name="Priest M."/>
            <person name="Roberts A."/>
            <person name="Saif S."/>
            <person name="Shea T."/>
            <person name="Sisk P."/>
            <person name="Sykes S."/>
            <person name="Wortman J."/>
            <person name="Nusbaum C."/>
            <person name="Birren B."/>
        </authorList>
    </citation>
    <scope>NUCLEOTIDE SEQUENCE [LARGE SCALE GENOMIC DNA]</scope>
    <source>
        <strain evidence="8 9">CBS 119918</strain>
    </source>
</reference>
<dbReference type="GO" id="GO:0005829">
    <property type="term" value="C:cytosol"/>
    <property type="evidence" value="ECO:0007669"/>
    <property type="project" value="TreeGrafter"/>
</dbReference>
<dbReference type="InterPro" id="IPR036291">
    <property type="entry name" value="NAD(P)-bd_dom_sf"/>
</dbReference>
<dbReference type="SUPFAM" id="SSF50129">
    <property type="entry name" value="GroES-like"/>
    <property type="match status" value="1"/>
</dbReference>
<keyword evidence="4" id="KW-0560">Oxidoreductase</keyword>
<dbReference type="GO" id="GO:0051903">
    <property type="term" value="F:S-(hydroxymethyl)glutathione dehydrogenase [NAD(P)+] activity"/>
    <property type="evidence" value="ECO:0007669"/>
    <property type="project" value="TreeGrafter"/>
</dbReference>
<dbReference type="GO" id="GO:0046294">
    <property type="term" value="P:formaldehyde catabolic process"/>
    <property type="evidence" value="ECO:0007669"/>
    <property type="project" value="TreeGrafter"/>
</dbReference>
<proteinExistence type="inferred from homology"/>
<dbReference type="CDD" id="cd08278">
    <property type="entry name" value="benzyl_alcohol_DH"/>
    <property type="match status" value="1"/>
</dbReference>
<dbReference type="Proteomes" id="UP000027920">
    <property type="component" value="Unassembled WGS sequence"/>
</dbReference>
<dbReference type="STRING" id="1182545.A0A072PFM8"/>
<dbReference type="InterPro" id="IPR002328">
    <property type="entry name" value="ADH_Zn_CS"/>
</dbReference>
<dbReference type="Gene3D" id="3.40.50.720">
    <property type="entry name" value="NAD(P)-binding Rossmann-like Domain"/>
    <property type="match status" value="1"/>
</dbReference>
<dbReference type="SMART" id="SM00829">
    <property type="entry name" value="PKS_ER"/>
    <property type="match status" value="1"/>
</dbReference>
<dbReference type="InterPro" id="IPR013154">
    <property type="entry name" value="ADH-like_N"/>
</dbReference>
<gene>
    <name evidence="8" type="ORF">A1O9_03767</name>
</gene>
<dbReference type="PANTHER" id="PTHR43880">
    <property type="entry name" value="ALCOHOL DEHYDROGENASE"/>
    <property type="match status" value="1"/>
</dbReference>
<dbReference type="InterPro" id="IPR011032">
    <property type="entry name" value="GroES-like_sf"/>
</dbReference>
<evidence type="ECO:0000256" key="4">
    <source>
        <dbReference type="ARBA" id="ARBA00023002"/>
    </source>
</evidence>
<feature type="domain" description="Enoyl reductase (ER)" evidence="7">
    <location>
        <begin position="14"/>
        <end position="357"/>
    </location>
</feature>
<sequence length="360" mass="38067">MEEVVALVCFKLNGGFEPQKLVLDSFRDDELVVRMVATGGITPAKFPFVGGHEGAGIVEQVGSKISHIAPGDHVLLSFSSCEKCARCLNGIPAYCSKLFDINFKMARLDGTTAWHTPSDSVPIGSHFFGQSSFATKIVARGCSAVKVDKDIPLSILCSFGCGMQTGAGTVLNVLRPPTGSKIAIFGVGAVGMAGVMAARITPAATIIAIDIVETKLELARHFGATNVINSARQNPVEEILRLTGELGVDCAFDATGNIDVIRAMLAATAPGGLAVTVGASPTGTVIEIEPGMWLSKGVKYMGAHQGSSVPQKFIPLLIQFYKTGRFPVDQIITKYPYQDIEKAHEDAASGNCIKAVIEWP</sequence>
<dbReference type="EMBL" id="AMGV01000003">
    <property type="protein sequence ID" value="KEF58924.1"/>
    <property type="molecule type" value="Genomic_DNA"/>
</dbReference>
<dbReference type="RefSeq" id="XP_013261514.1">
    <property type="nucleotide sequence ID" value="XM_013406060.1"/>
</dbReference>
<dbReference type="Pfam" id="PF00107">
    <property type="entry name" value="ADH_zinc_N"/>
    <property type="match status" value="1"/>
</dbReference>
<dbReference type="SUPFAM" id="SSF51735">
    <property type="entry name" value="NAD(P)-binding Rossmann-fold domains"/>
    <property type="match status" value="1"/>
</dbReference>